<accession>A0ABV7E040</accession>
<reference evidence="3" key="1">
    <citation type="journal article" date="2019" name="Int. J. Syst. Evol. Microbiol.">
        <title>The Global Catalogue of Microorganisms (GCM) 10K type strain sequencing project: providing services to taxonomists for standard genome sequencing and annotation.</title>
        <authorList>
            <consortium name="The Broad Institute Genomics Platform"/>
            <consortium name="The Broad Institute Genome Sequencing Center for Infectious Disease"/>
            <person name="Wu L."/>
            <person name="Ma J."/>
        </authorList>
    </citation>
    <scope>NUCLEOTIDE SEQUENCE [LARGE SCALE GENOMIC DNA]</scope>
    <source>
        <strain evidence="3">KCTC 62102</strain>
    </source>
</reference>
<evidence type="ECO:0000313" key="3">
    <source>
        <dbReference type="Proteomes" id="UP001595445"/>
    </source>
</evidence>
<comment type="caution">
    <text evidence="2">The sequence shown here is derived from an EMBL/GenBank/DDBJ whole genome shotgun (WGS) entry which is preliminary data.</text>
</comment>
<feature type="region of interest" description="Disordered" evidence="1">
    <location>
        <begin position="55"/>
        <end position="74"/>
    </location>
</feature>
<proteinExistence type="predicted"/>
<evidence type="ECO:0000256" key="1">
    <source>
        <dbReference type="SAM" id="MobiDB-lite"/>
    </source>
</evidence>
<protein>
    <submittedName>
        <fullName evidence="2">Uncharacterized protein</fullName>
    </submittedName>
</protein>
<dbReference type="Proteomes" id="UP001595445">
    <property type="component" value="Unassembled WGS sequence"/>
</dbReference>
<keyword evidence="3" id="KW-1185">Reference proteome</keyword>
<sequence length="74" mass="8345">MQSLGRHKLDRPEGFMRHDWIFAVLSDLHAYAESNDLQGLALKLEETLAMARWEVAPADGEDSPDPPHLSRPAH</sequence>
<organism evidence="2 3">
    <name type="scientific">Tabrizicola soli</name>
    <dbReference type="NCBI Taxonomy" id="2185115"/>
    <lineage>
        <taxon>Bacteria</taxon>
        <taxon>Pseudomonadati</taxon>
        <taxon>Pseudomonadota</taxon>
        <taxon>Alphaproteobacteria</taxon>
        <taxon>Rhodobacterales</taxon>
        <taxon>Paracoccaceae</taxon>
        <taxon>Tabrizicola</taxon>
    </lineage>
</organism>
<name>A0ABV7E040_9RHOB</name>
<dbReference type="EMBL" id="JBHRSM010000053">
    <property type="protein sequence ID" value="MFC3088445.1"/>
    <property type="molecule type" value="Genomic_DNA"/>
</dbReference>
<evidence type="ECO:0000313" key="2">
    <source>
        <dbReference type="EMBL" id="MFC3088445.1"/>
    </source>
</evidence>
<dbReference type="RefSeq" id="WP_242070200.1">
    <property type="nucleotide sequence ID" value="NZ_JAEACP010000012.1"/>
</dbReference>
<gene>
    <name evidence="2" type="ORF">ACFOD6_20595</name>
</gene>